<gene>
    <name evidence="2" type="ORF">HAPAU_18130</name>
</gene>
<name>A0A151AGE7_9EURY</name>
<feature type="compositionally biased region" description="Acidic residues" evidence="1">
    <location>
        <begin position="19"/>
        <end position="30"/>
    </location>
</feature>
<dbReference type="RefSeq" id="WP_066381636.1">
    <property type="nucleotide sequence ID" value="NZ_LTAZ01000004.1"/>
</dbReference>
<keyword evidence="3" id="KW-1185">Reference proteome</keyword>
<evidence type="ECO:0000313" key="2">
    <source>
        <dbReference type="EMBL" id="KYH26711.1"/>
    </source>
</evidence>
<evidence type="ECO:0000256" key="1">
    <source>
        <dbReference type="SAM" id="MobiDB-lite"/>
    </source>
</evidence>
<sequence length="141" mass="14884">MAENSNRRDGPENRSAADADADATSDATDEEFGRSERGAGTSQGARADTTGSTLTDAEGKTVVDYEGNTVGLVDEIEGETLYIEPDPGITDRISATLGRAGRYDGDWRIETDRIDTVTATRSSSSTPRTSIQVATPPPTPT</sequence>
<dbReference type="EMBL" id="LTAZ01000004">
    <property type="protein sequence ID" value="KYH26711.1"/>
    <property type="molecule type" value="Genomic_DNA"/>
</dbReference>
<proteinExistence type="predicted"/>
<feature type="compositionally biased region" description="Basic and acidic residues" evidence="1">
    <location>
        <begin position="1"/>
        <end position="17"/>
    </location>
</feature>
<comment type="caution">
    <text evidence="2">The sequence shown here is derived from an EMBL/GenBank/DDBJ whole genome shotgun (WGS) entry which is preliminary data.</text>
</comment>
<dbReference type="Proteomes" id="UP000075321">
    <property type="component" value="Unassembled WGS sequence"/>
</dbReference>
<protein>
    <submittedName>
        <fullName evidence="2">Uncharacterized protein</fullName>
    </submittedName>
</protein>
<dbReference type="PATRIC" id="fig|1008153.3.peg.1844"/>
<feature type="region of interest" description="Disordered" evidence="1">
    <location>
        <begin position="118"/>
        <end position="141"/>
    </location>
</feature>
<organism evidence="2 3">
    <name type="scientific">Halalkalicoccus paucihalophilus</name>
    <dbReference type="NCBI Taxonomy" id="1008153"/>
    <lineage>
        <taxon>Archaea</taxon>
        <taxon>Methanobacteriati</taxon>
        <taxon>Methanobacteriota</taxon>
        <taxon>Stenosarchaea group</taxon>
        <taxon>Halobacteria</taxon>
        <taxon>Halobacteriales</taxon>
        <taxon>Halococcaceae</taxon>
        <taxon>Halalkalicoccus</taxon>
    </lineage>
</organism>
<accession>A0A151AGE7</accession>
<feature type="compositionally biased region" description="Low complexity" evidence="1">
    <location>
        <begin position="118"/>
        <end position="130"/>
    </location>
</feature>
<feature type="compositionally biased region" description="Polar residues" evidence="1">
    <location>
        <begin position="40"/>
        <end position="55"/>
    </location>
</feature>
<dbReference type="OrthoDB" id="229248at2157"/>
<dbReference type="AlphaFoldDB" id="A0A151AGE7"/>
<reference evidence="2 3" key="1">
    <citation type="submission" date="2016-02" db="EMBL/GenBank/DDBJ databases">
        <title>Genome sequence of Halalkalicoccus paucihalophilus DSM 24557.</title>
        <authorList>
            <person name="Poehlein A."/>
            <person name="Daniel R."/>
        </authorList>
    </citation>
    <scope>NUCLEOTIDE SEQUENCE [LARGE SCALE GENOMIC DNA]</scope>
    <source>
        <strain evidence="2 3">DSM 24557</strain>
    </source>
</reference>
<feature type="region of interest" description="Disordered" evidence="1">
    <location>
        <begin position="1"/>
        <end position="60"/>
    </location>
</feature>
<evidence type="ECO:0000313" key="3">
    <source>
        <dbReference type="Proteomes" id="UP000075321"/>
    </source>
</evidence>